<dbReference type="InterPro" id="IPR002347">
    <property type="entry name" value="SDR_fam"/>
</dbReference>
<dbReference type="Pfam" id="PF00106">
    <property type="entry name" value="adh_short"/>
    <property type="match status" value="1"/>
</dbReference>
<dbReference type="Gene3D" id="3.40.50.720">
    <property type="entry name" value="NAD(P)-binding Rossmann-like Domain"/>
    <property type="match status" value="1"/>
</dbReference>
<reference evidence="1 2" key="1">
    <citation type="submission" date="2015-07" db="EMBL/GenBank/DDBJ databases">
        <title>Comparative genomics of the Sigatoka disease complex on banana suggests a link between parallel evolutionary changes in Pseudocercospora fijiensis and Pseudocercospora eumusae and increased virulence on the banana host.</title>
        <authorList>
            <person name="Chang T.-C."/>
            <person name="Salvucci A."/>
            <person name="Crous P.W."/>
            <person name="Stergiopoulos I."/>
        </authorList>
    </citation>
    <scope>NUCLEOTIDE SEQUENCE [LARGE SCALE GENOMIC DNA]</scope>
    <source>
        <strain evidence="1 2">CBS 116634</strain>
    </source>
</reference>
<evidence type="ECO:0000313" key="2">
    <source>
        <dbReference type="Proteomes" id="UP000073492"/>
    </source>
</evidence>
<organism evidence="1 2">
    <name type="scientific">Pseudocercospora musae</name>
    <dbReference type="NCBI Taxonomy" id="113226"/>
    <lineage>
        <taxon>Eukaryota</taxon>
        <taxon>Fungi</taxon>
        <taxon>Dikarya</taxon>
        <taxon>Ascomycota</taxon>
        <taxon>Pezizomycotina</taxon>
        <taxon>Dothideomycetes</taxon>
        <taxon>Dothideomycetidae</taxon>
        <taxon>Mycosphaerellales</taxon>
        <taxon>Mycosphaerellaceae</taxon>
        <taxon>Pseudocercospora</taxon>
    </lineage>
</organism>
<gene>
    <name evidence="1" type="ORF">AC579_1864</name>
</gene>
<evidence type="ECO:0000313" key="1">
    <source>
        <dbReference type="EMBL" id="KXT12074.1"/>
    </source>
</evidence>
<dbReference type="SUPFAM" id="SSF51735">
    <property type="entry name" value="NAD(P)-binding Rossmann-fold domains"/>
    <property type="match status" value="1"/>
</dbReference>
<dbReference type="AlphaFoldDB" id="A0A139IBL5"/>
<sequence>MASIAIAIVAGVGPGTGASVARRFAAAYPVVLLARNPENYESLAKEINSNGGKAIGISTDVASQESIGNAFKQIEQEFGNVPIAAATFNAGGKFVRESILKMSVEDFSAGHEVSVKGAFMFAQHTLPGLLRHAEDKGAKYPPTLIFTGATASVKANALMSSFASAKFAMRALSFSIAKEFAPKGVHVAHAIIDGVIDIPRTKEWLKDMPPEAKISADDIAESYWNLHTQSKRCFTNEIDIRPMLEKW</sequence>
<dbReference type="PANTHER" id="PTHR43431:SF7">
    <property type="entry name" value="OXIDOREDUCTASE, SHORT CHAIN DEHYDROGENASE_REDUCTASE FAMILY (AFU_ORTHOLOGUE AFUA_5G14000)"/>
    <property type="match status" value="1"/>
</dbReference>
<comment type="caution">
    <text evidence="1">The sequence shown here is derived from an EMBL/GenBank/DDBJ whole genome shotgun (WGS) entry which is preliminary data.</text>
</comment>
<dbReference type="InterPro" id="IPR036291">
    <property type="entry name" value="NAD(P)-bd_dom_sf"/>
</dbReference>
<dbReference type="Proteomes" id="UP000073492">
    <property type="component" value="Unassembled WGS sequence"/>
</dbReference>
<keyword evidence="2" id="KW-1185">Reference proteome</keyword>
<dbReference type="STRING" id="113226.A0A139IBL5"/>
<dbReference type="PANTHER" id="PTHR43431">
    <property type="entry name" value="OXIDOREDUCTASE, SHORT CHAIN DEHYDROGENASE/REDUCTASE FAMILY (AFU_ORTHOLOGUE AFUA_5G14000)"/>
    <property type="match status" value="1"/>
</dbReference>
<proteinExistence type="predicted"/>
<accession>A0A139IBL5</accession>
<evidence type="ECO:0008006" key="3">
    <source>
        <dbReference type="Google" id="ProtNLM"/>
    </source>
</evidence>
<protein>
    <recommendedName>
        <fullName evidence="3">NAD(P)-binding protein</fullName>
    </recommendedName>
</protein>
<name>A0A139IBL5_9PEZI</name>
<dbReference type="PRINTS" id="PR00081">
    <property type="entry name" value="GDHRDH"/>
</dbReference>
<dbReference type="EMBL" id="LFZO01000166">
    <property type="protein sequence ID" value="KXT12074.1"/>
    <property type="molecule type" value="Genomic_DNA"/>
</dbReference>